<dbReference type="CDD" id="cd09912">
    <property type="entry name" value="DLP_2"/>
    <property type="match status" value="1"/>
</dbReference>
<dbReference type="InterPro" id="IPR051943">
    <property type="entry name" value="TRAFAC_Dynamin-like_GTPase"/>
</dbReference>
<dbReference type="GO" id="GO:0016787">
    <property type="term" value="F:hydrolase activity"/>
    <property type="evidence" value="ECO:0007669"/>
    <property type="project" value="UniProtKB-KW"/>
</dbReference>
<accession>A0A140L7W7</accession>
<dbReference type="NCBIfam" id="TIGR00231">
    <property type="entry name" value="small_GTP"/>
    <property type="match status" value="1"/>
</dbReference>
<reference evidence="5 6" key="1">
    <citation type="submission" date="2015-12" db="EMBL/GenBank/DDBJ databases">
        <title>Draft genome sequnece of Fervidicola ferrireducens strain Y170.</title>
        <authorList>
            <person name="Patel B.K."/>
        </authorList>
    </citation>
    <scope>NUCLEOTIDE SEQUENCE [LARGE SCALE GENOMIC DNA]</scope>
    <source>
        <strain evidence="5 6">Y170</strain>
    </source>
</reference>
<dbReference type="SUPFAM" id="SSF52540">
    <property type="entry name" value="P-loop containing nucleoside triphosphate hydrolases"/>
    <property type="match status" value="1"/>
</dbReference>
<dbReference type="Pfam" id="PF00350">
    <property type="entry name" value="Dynamin_N"/>
    <property type="match status" value="1"/>
</dbReference>
<dbReference type="Proteomes" id="UP000070427">
    <property type="component" value="Unassembled WGS sequence"/>
</dbReference>
<keyword evidence="2" id="KW-0342">GTP-binding</keyword>
<evidence type="ECO:0000256" key="2">
    <source>
        <dbReference type="ARBA" id="ARBA00023134"/>
    </source>
</evidence>
<dbReference type="AlphaFoldDB" id="A0A140L7W7"/>
<dbReference type="InterPro" id="IPR045063">
    <property type="entry name" value="Dynamin_N"/>
</dbReference>
<sequence>MLNFERTKEQLIQCLEEVKKIANDKEKSMIEAIDYELDKLLKNRFNLAVVGQFKRGKSTFINAVLGEKIVPTAVVPLTSIVTVIKYGPRLKVTVYFLDGSKEEITVKELDKYATERGNPGNEKNVKEIVIEYPSEFLKKGVTLIDTPGVGSVYRHNTDVTYEFLPKLDAAIFLFTIDSPVAQNEYEFLKDVRDHAVKIFFVLNKIDYAEEEDVKEALDFAAGVLKEKLGYEEIKIFPVSAKMALEARETYDEEKLRLTGLPEFLSKLDEFITSDKGRALLLSRCNGALRFISRLRFDIELEAGAIRTPVEELEKNIDVLKKKMKEIEEEKKDVLLVFDGESRELLAQFNAEYEKFKNS</sequence>
<protein>
    <submittedName>
        <fullName evidence="5">Bacterial dynamin-like protein</fullName>
        <ecNumber evidence="5">3.6.5.5</ecNumber>
    </submittedName>
</protein>
<feature type="domain" description="Dynamin N-terminal" evidence="4">
    <location>
        <begin position="47"/>
        <end position="204"/>
    </location>
</feature>
<dbReference type="Gene3D" id="3.40.50.300">
    <property type="entry name" value="P-loop containing nucleotide triphosphate hydrolases"/>
    <property type="match status" value="1"/>
</dbReference>
<dbReference type="InParanoid" id="A0A140L7W7"/>
<evidence type="ECO:0000256" key="1">
    <source>
        <dbReference type="ARBA" id="ARBA00022741"/>
    </source>
</evidence>
<keyword evidence="1" id="KW-0547">Nucleotide-binding</keyword>
<dbReference type="EMBL" id="LOED01000018">
    <property type="protein sequence ID" value="KXG76642.1"/>
    <property type="molecule type" value="Genomic_DNA"/>
</dbReference>
<keyword evidence="6" id="KW-1185">Reference proteome</keyword>
<dbReference type="GO" id="GO:0005525">
    <property type="term" value="F:GTP binding"/>
    <property type="evidence" value="ECO:0007669"/>
    <property type="project" value="UniProtKB-KW"/>
</dbReference>
<evidence type="ECO:0000313" key="6">
    <source>
        <dbReference type="Proteomes" id="UP000070427"/>
    </source>
</evidence>
<comment type="caution">
    <text evidence="5">The sequence shown here is derived from an EMBL/GenBank/DDBJ whole genome shotgun (WGS) entry which is preliminary data.</text>
</comment>
<evidence type="ECO:0000259" key="4">
    <source>
        <dbReference type="Pfam" id="PF00350"/>
    </source>
</evidence>
<dbReference type="InterPro" id="IPR027417">
    <property type="entry name" value="P-loop_NTPase"/>
</dbReference>
<gene>
    <name evidence="5" type="ORF">AN618_15350</name>
</gene>
<dbReference type="PANTHER" id="PTHR43681">
    <property type="entry name" value="TRANSMEMBRANE GTPASE FZO"/>
    <property type="match status" value="1"/>
</dbReference>
<proteinExistence type="predicted"/>
<dbReference type="InterPro" id="IPR005225">
    <property type="entry name" value="Small_GTP-bd"/>
</dbReference>
<keyword evidence="3" id="KW-0175">Coiled coil</keyword>
<feature type="coiled-coil region" evidence="3">
    <location>
        <begin position="309"/>
        <end position="336"/>
    </location>
</feature>
<dbReference type="RefSeq" id="WP_066353625.1">
    <property type="nucleotide sequence ID" value="NZ_LOED01000018.1"/>
</dbReference>
<dbReference type="PANTHER" id="PTHR43681:SF1">
    <property type="entry name" value="SARCALUMENIN"/>
    <property type="match status" value="1"/>
</dbReference>
<keyword evidence="5" id="KW-0378">Hydrolase</keyword>
<dbReference type="EC" id="3.6.5.5" evidence="5"/>
<dbReference type="STRING" id="520764.AN618_15350"/>
<evidence type="ECO:0000313" key="5">
    <source>
        <dbReference type="EMBL" id="KXG76642.1"/>
    </source>
</evidence>
<dbReference type="PATRIC" id="fig|520764.3.peg.1648"/>
<organism evidence="5 6">
    <name type="scientific">Fervidicola ferrireducens</name>
    <dbReference type="NCBI Taxonomy" id="520764"/>
    <lineage>
        <taxon>Bacteria</taxon>
        <taxon>Bacillati</taxon>
        <taxon>Bacillota</taxon>
        <taxon>Clostridia</taxon>
        <taxon>Thermosediminibacterales</taxon>
        <taxon>Thermosediminibacteraceae</taxon>
        <taxon>Fervidicola</taxon>
    </lineage>
</organism>
<evidence type="ECO:0000256" key="3">
    <source>
        <dbReference type="SAM" id="Coils"/>
    </source>
</evidence>
<dbReference type="OrthoDB" id="9802035at2"/>
<name>A0A140L7W7_9FIRM</name>